<name>A0A8H3ECG7_9LECA</name>
<dbReference type="Proteomes" id="UP000664169">
    <property type="component" value="Unassembled WGS sequence"/>
</dbReference>
<reference evidence="1" key="1">
    <citation type="submission" date="2021-03" db="EMBL/GenBank/DDBJ databases">
        <authorList>
            <person name="Tagirdzhanova G."/>
        </authorList>
    </citation>
    <scope>NUCLEOTIDE SEQUENCE</scope>
</reference>
<dbReference type="AlphaFoldDB" id="A0A8H3ECG7"/>
<protein>
    <submittedName>
        <fullName evidence="1">Uncharacterized protein</fullName>
    </submittedName>
</protein>
<dbReference type="OrthoDB" id="3045089at2759"/>
<comment type="caution">
    <text evidence="1">The sequence shown here is derived from an EMBL/GenBank/DDBJ whole genome shotgun (WGS) entry which is preliminary data.</text>
</comment>
<keyword evidence="2" id="KW-1185">Reference proteome</keyword>
<accession>A0A8H3ECG7</accession>
<gene>
    <name evidence="1" type="ORF">GOMPHAMPRED_000018</name>
</gene>
<organism evidence="1 2">
    <name type="scientific">Gomphillus americanus</name>
    <dbReference type="NCBI Taxonomy" id="1940652"/>
    <lineage>
        <taxon>Eukaryota</taxon>
        <taxon>Fungi</taxon>
        <taxon>Dikarya</taxon>
        <taxon>Ascomycota</taxon>
        <taxon>Pezizomycotina</taxon>
        <taxon>Lecanoromycetes</taxon>
        <taxon>OSLEUM clade</taxon>
        <taxon>Ostropomycetidae</taxon>
        <taxon>Ostropales</taxon>
        <taxon>Graphidaceae</taxon>
        <taxon>Gomphilloideae</taxon>
        <taxon>Gomphillus</taxon>
    </lineage>
</organism>
<sequence length="245" mass="26265">MQIFVHGGDYPQPHSIELAERLEGLNGITSKVIRDNGTDRSKIKLKSSTRKFFRDQSGGEQGTTNEPFMLVRNPDPTAIIAKRMDQLHFISVPDISAIAATTVDASLPVAAKGKEVTVTSLSFSSPQTTPLKEVPSPTRISSVVPIIRKPVHMAKIPQVASTISETARSSVFSTTVLDDSGPTPPITPQDEANPVLSMNTSEVVTPSLPSPAIPTRIQAISPTVSPSALPPGWKNADYRMVKCTS</sequence>
<proteinExistence type="predicted"/>
<dbReference type="EMBL" id="CAJPDQ010000001">
    <property type="protein sequence ID" value="CAF9902877.1"/>
    <property type="molecule type" value="Genomic_DNA"/>
</dbReference>
<evidence type="ECO:0000313" key="1">
    <source>
        <dbReference type="EMBL" id="CAF9902877.1"/>
    </source>
</evidence>
<evidence type="ECO:0000313" key="2">
    <source>
        <dbReference type="Proteomes" id="UP000664169"/>
    </source>
</evidence>